<sequence>MTLTSTLLCAVWLHTAILNEALATPNTSDESERATVEIAADTLHAAAHADSDYQQAMTLLEQGQGATAAGFLEQAAHRGVVMAQYRLGLMYAQGEGIDRDLSLALRWLKAAAPHYPLAIEPLQRVRYELRTAYTDEFDRTWTAAQAGDALSMFKLAIMFQDGVGTAPNSARALEWLQQAAQANVADAQARLGTFYLTGELLTQDFQQAEYWLTRAASLGESVSMALLGTLYRDAKGVKRNVITAMQWFILSAYHGNTEALSSLDELVRWHSTPIQQEAAQHAALMWLLQQRGISPPAESTPTPPTLPPQEQTTEPRHEDNLDTDG</sequence>
<name>A0A251XBG2_9GAMM</name>
<dbReference type="OrthoDB" id="1442375at2"/>
<evidence type="ECO:0000313" key="4">
    <source>
        <dbReference type="Proteomes" id="UP000194798"/>
    </source>
</evidence>
<evidence type="ECO:0000256" key="1">
    <source>
        <dbReference type="SAM" id="MobiDB-lite"/>
    </source>
</evidence>
<protein>
    <recommendedName>
        <fullName evidence="5">Sel1 repeat family protein</fullName>
    </recommendedName>
</protein>
<organism evidence="3 4">
    <name type="scientific">Thioflexithrix psekupsensis</name>
    <dbReference type="NCBI Taxonomy" id="1570016"/>
    <lineage>
        <taxon>Bacteria</taxon>
        <taxon>Pseudomonadati</taxon>
        <taxon>Pseudomonadota</taxon>
        <taxon>Gammaproteobacteria</taxon>
        <taxon>Thiotrichales</taxon>
        <taxon>Thioflexithrix</taxon>
    </lineage>
</organism>
<dbReference type="Proteomes" id="UP000194798">
    <property type="component" value="Unassembled WGS sequence"/>
</dbReference>
<dbReference type="SMART" id="SM00671">
    <property type="entry name" value="SEL1"/>
    <property type="match status" value="4"/>
</dbReference>
<keyword evidence="4" id="KW-1185">Reference proteome</keyword>
<gene>
    <name evidence="3" type="ORF">TPSD3_01615</name>
</gene>
<accession>A0A251XBG2</accession>
<dbReference type="SUPFAM" id="SSF81901">
    <property type="entry name" value="HCP-like"/>
    <property type="match status" value="1"/>
</dbReference>
<feature type="chain" id="PRO_5012852214" description="Sel1 repeat family protein" evidence="2">
    <location>
        <begin position="24"/>
        <end position="325"/>
    </location>
</feature>
<dbReference type="PANTHER" id="PTHR43628:SF1">
    <property type="entry name" value="CHITIN SYNTHASE REGULATORY FACTOR 2-RELATED"/>
    <property type="match status" value="1"/>
</dbReference>
<dbReference type="InterPro" id="IPR052945">
    <property type="entry name" value="Mitotic_Regulator"/>
</dbReference>
<dbReference type="Pfam" id="PF08238">
    <property type="entry name" value="Sel1"/>
    <property type="match status" value="4"/>
</dbReference>
<comment type="caution">
    <text evidence="3">The sequence shown here is derived from an EMBL/GenBank/DDBJ whole genome shotgun (WGS) entry which is preliminary data.</text>
</comment>
<dbReference type="Gene3D" id="1.25.40.10">
    <property type="entry name" value="Tetratricopeptide repeat domain"/>
    <property type="match status" value="2"/>
</dbReference>
<evidence type="ECO:0000256" key="2">
    <source>
        <dbReference type="SAM" id="SignalP"/>
    </source>
</evidence>
<keyword evidence="2" id="KW-0732">Signal</keyword>
<feature type="region of interest" description="Disordered" evidence="1">
    <location>
        <begin position="293"/>
        <end position="325"/>
    </location>
</feature>
<dbReference type="InterPro" id="IPR011990">
    <property type="entry name" value="TPR-like_helical_dom_sf"/>
</dbReference>
<feature type="signal peptide" evidence="2">
    <location>
        <begin position="1"/>
        <end position="23"/>
    </location>
</feature>
<dbReference type="PANTHER" id="PTHR43628">
    <property type="entry name" value="ACTIVATOR OF C KINASE PROTEIN 1-RELATED"/>
    <property type="match status" value="1"/>
</dbReference>
<evidence type="ECO:0000313" key="3">
    <source>
        <dbReference type="EMBL" id="OUD15255.1"/>
    </source>
</evidence>
<proteinExistence type="predicted"/>
<feature type="compositionally biased region" description="Basic and acidic residues" evidence="1">
    <location>
        <begin position="313"/>
        <end position="325"/>
    </location>
</feature>
<dbReference type="InterPro" id="IPR006597">
    <property type="entry name" value="Sel1-like"/>
</dbReference>
<dbReference type="EMBL" id="MSLT01000006">
    <property type="protein sequence ID" value="OUD15255.1"/>
    <property type="molecule type" value="Genomic_DNA"/>
</dbReference>
<dbReference type="AlphaFoldDB" id="A0A251XBG2"/>
<reference evidence="3 4" key="1">
    <citation type="submission" date="2016-12" db="EMBL/GenBank/DDBJ databases">
        <title>Thioflexothrix psekupsii D3 genome sequencing and assembly.</title>
        <authorList>
            <person name="Fomenkov A."/>
            <person name="Vincze T."/>
            <person name="Grabovich M."/>
            <person name="Anton B.P."/>
            <person name="Dubinina G."/>
            <person name="Orlova M."/>
            <person name="Belousova E."/>
            <person name="Roberts R.J."/>
        </authorList>
    </citation>
    <scope>NUCLEOTIDE SEQUENCE [LARGE SCALE GENOMIC DNA]</scope>
    <source>
        <strain evidence="3">D3</strain>
    </source>
</reference>
<dbReference type="RefSeq" id="WP_086486846.1">
    <property type="nucleotide sequence ID" value="NZ_MSLT01000006.1"/>
</dbReference>
<evidence type="ECO:0008006" key="5">
    <source>
        <dbReference type="Google" id="ProtNLM"/>
    </source>
</evidence>